<sequence>MLKSTFAIYNDYGPEAKKRSAELAKKTLEQIHREYLEAVFTAACRRRLDIWDFAQKFMESDFARSLDRPETLLALTMDEVFRDFMVRCTQSGVEIESVPNEKTGMAAFRDISPEAKWLVELYSKWHSKTGEAGCEIAERAPAALLKKIHKKAMTHRTDEIIALLIENSAEAAMITSKDYERLEGL</sequence>
<name>A0A1B2I2F2_9BACT</name>
<organism evidence="1 2">
    <name type="scientific">Cloacibacillus porcorum</name>
    <dbReference type="NCBI Taxonomy" id="1197717"/>
    <lineage>
        <taxon>Bacteria</taxon>
        <taxon>Thermotogati</taxon>
        <taxon>Synergistota</taxon>
        <taxon>Synergistia</taxon>
        <taxon>Synergistales</taxon>
        <taxon>Synergistaceae</taxon>
        <taxon>Cloacibacillus</taxon>
    </lineage>
</organism>
<dbReference type="EMBL" id="CP016757">
    <property type="protein sequence ID" value="ANZ44151.1"/>
    <property type="molecule type" value="Genomic_DNA"/>
</dbReference>
<gene>
    <name evidence="1" type="ORF">BED41_03035</name>
</gene>
<dbReference type="OrthoDB" id="4756at2"/>
<dbReference type="Proteomes" id="UP000093044">
    <property type="component" value="Chromosome"/>
</dbReference>
<protein>
    <submittedName>
        <fullName evidence="1">Uncharacterized protein</fullName>
    </submittedName>
</protein>
<proteinExistence type="predicted"/>
<keyword evidence="2" id="KW-1185">Reference proteome</keyword>
<dbReference type="KEGG" id="cpor:BED41_03035"/>
<accession>A0A1B2I2F2</accession>
<evidence type="ECO:0000313" key="1">
    <source>
        <dbReference type="EMBL" id="ANZ44151.1"/>
    </source>
</evidence>
<dbReference type="RefSeq" id="WP_066742951.1">
    <property type="nucleotide sequence ID" value="NZ_CP016757.1"/>
</dbReference>
<dbReference type="GeneID" id="83056828"/>
<dbReference type="AlphaFoldDB" id="A0A1B2I2F2"/>
<evidence type="ECO:0000313" key="2">
    <source>
        <dbReference type="Proteomes" id="UP000093044"/>
    </source>
</evidence>
<dbReference type="STRING" id="1197717.BED41_03035"/>
<reference evidence="1" key="1">
    <citation type="submission" date="2016-08" db="EMBL/GenBank/DDBJ databases">
        <title>Complete genome of Cloacibacillus porcorum.</title>
        <authorList>
            <person name="Looft T."/>
            <person name="Bayles D.O."/>
            <person name="Alt D.P."/>
        </authorList>
    </citation>
    <scope>NUCLEOTIDE SEQUENCE [LARGE SCALE GENOMIC DNA]</scope>
    <source>
        <strain evidence="1">CL-84</strain>
    </source>
</reference>